<reference evidence="2 3" key="1">
    <citation type="journal article" date="2018" name="Evol. Lett.">
        <title>Horizontal gene cluster transfer increased hallucinogenic mushroom diversity.</title>
        <authorList>
            <person name="Reynolds H.T."/>
            <person name="Vijayakumar V."/>
            <person name="Gluck-Thaler E."/>
            <person name="Korotkin H.B."/>
            <person name="Matheny P.B."/>
            <person name="Slot J.C."/>
        </authorList>
    </citation>
    <scope>NUCLEOTIDE SEQUENCE [LARGE SCALE GENOMIC DNA]</scope>
    <source>
        <strain evidence="2 3">2631</strain>
    </source>
</reference>
<comment type="caution">
    <text evidence="2">The sequence shown here is derived from an EMBL/GenBank/DDBJ whole genome shotgun (WGS) entry which is preliminary data.</text>
</comment>
<dbReference type="InParanoid" id="A0A409XGN3"/>
<name>A0A409XGN3_PSICY</name>
<evidence type="ECO:0000256" key="1">
    <source>
        <dbReference type="SAM" id="Coils"/>
    </source>
</evidence>
<evidence type="ECO:0000313" key="3">
    <source>
        <dbReference type="Proteomes" id="UP000283269"/>
    </source>
</evidence>
<dbReference type="AlphaFoldDB" id="A0A409XGN3"/>
<dbReference type="Proteomes" id="UP000283269">
    <property type="component" value="Unassembled WGS sequence"/>
</dbReference>
<dbReference type="EMBL" id="NHYD01001784">
    <property type="protein sequence ID" value="PPQ89912.1"/>
    <property type="molecule type" value="Genomic_DNA"/>
</dbReference>
<sequence>MPLHYDEQFDVNPELESVVAQESHNTTLGLLQEPGVSHDFSLGWNQSMILLCVPVNLFGSRPELKGKASKEEEEEIDLDCQRLIHANRTEKVVAAMREARKKAIAAIREEYEKEITAMRDELQKSITAERDEPEKAIAAERDERENCMDDIEEWIYTRDTHFLENIRLRTQLSRGQAVLVQIPELVSLD</sequence>
<protein>
    <submittedName>
        <fullName evidence="2">Uncharacterized protein</fullName>
    </submittedName>
</protein>
<organism evidence="2 3">
    <name type="scientific">Psilocybe cyanescens</name>
    <dbReference type="NCBI Taxonomy" id="93625"/>
    <lineage>
        <taxon>Eukaryota</taxon>
        <taxon>Fungi</taxon>
        <taxon>Dikarya</taxon>
        <taxon>Basidiomycota</taxon>
        <taxon>Agaricomycotina</taxon>
        <taxon>Agaricomycetes</taxon>
        <taxon>Agaricomycetidae</taxon>
        <taxon>Agaricales</taxon>
        <taxon>Agaricineae</taxon>
        <taxon>Strophariaceae</taxon>
        <taxon>Psilocybe</taxon>
    </lineage>
</organism>
<keyword evidence="3" id="KW-1185">Reference proteome</keyword>
<proteinExistence type="predicted"/>
<keyword evidence="1" id="KW-0175">Coiled coil</keyword>
<accession>A0A409XGN3</accession>
<evidence type="ECO:0000313" key="2">
    <source>
        <dbReference type="EMBL" id="PPQ89912.1"/>
    </source>
</evidence>
<feature type="coiled-coil region" evidence="1">
    <location>
        <begin position="101"/>
        <end position="128"/>
    </location>
</feature>
<gene>
    <name evidence="2" type="ORF">CVT25_009452</name>
</gene>